<keyword evidence="8" id="KW-1185">Reference proteome</keyword>
<dbReference type="InterPro" id="IPR058352">
    <property type="entry name" value="DUF8039"/>
</dbReference>
<feature type="region of interest" description="Disordered" evidence="4">
    <location>
        <begin position="528"/>
        <end position="572"/>
    </location>
</feature>
<proteinExistence type="inferred from homology"/>
<dbReference type="AlphaFoldDB" id="A0ABC8XEC5"/>
<evidence type="ECO:0000256" key="4">
    <source>
        <dbReference type="SAM" id="MobiDB-lite"/>
    </source>
</evidence>
<feature type="domain" description="DUF8039" evidence="6">
    <location>
        <begin position="368"/>
        <end position="429"/>
    </location>
</feature>
<dbReference type="Pfam" id="PF26133">
    <property type="entry name" value="DUF8039"/>
    <property type="match status" value="1"/>
</dbReference>
<dbReference type="PANTHER" id="PTHR33018">
    <property type="entry name" value="OS10G0338966 PROTEIN-RELATED"/>
    <property type="match status" value="1"/>
</dbReference>
<organism evidence="7 8">
    <name type="scientific">Urochloa decumbens</name>
    <dbReference type="NCBI Taxonomy" id="240449"/>
    <lineage>
        <taxon>Eukaryota</taxon>
        <taxon>Viridiplantae</taxon>
        <taxon>Streptophyta</taxon>
        <taxon>Embryophyta</taxon>
        <taxon>Tracheophyta</taxon>
        <taxon>Spermatophyta</taxon>
        <taxon>Magnoliopsida</taxon>
        <taxon>Liliopsida</taxon>
        <taxon>Poales</taxon>
        <taxon>Poaceae</taxon>
        <taxon>PACMAD clade</taxon>
        <taxon>Panicoideae</taxon>
        <taxon>Panicodae</taxon>
        <taxon>Paniceae</taxon>
        <taxon>Melinidinae</taxon>
        <taxon>Urochloa</taxon>
    </lineage>
</organism>
<feature type="compositionally biased region" description="Polar residues" evidence="4">
    <location>
        <begin position="459"/>
        <end position="471"/>
    </location>
</feature>
<feature type="compositionally biased region" description="Polar residues" evidence="4">
    <location>
        <begin position="293"/>
        <end position="308"/>
    </location>
</feature>
<dbReference type="InterPro" id="IPR003653">
    <property type="entry name" value="Peptidase_C48_C"/>
</dbReference>
<evidence type="ECO:0000313" key="8">
    <source>
        <dbReference type="Proteomes" id="UP001497457"/>
    </source>
</evidence>
<dbReference type="SUPFAM" id="SSF54001">
    <property type="entry name" value="Cysteine proteinases"/>
    <property type="match status" value="1"/>
</dbReference>
<dbReference type="GO" id="GO:0006508">
    <property type="term" value="P:proteolysis"/>
    <property type="evidence" value="ECO:0007669"/>
    <property type="project" value="UniProtKB-KW"/>
</dbReference>
<name>A0ABC8XEC5_9POAL</name>
<sequence>MAKTFRACSSPAPMQPSRILHLQYLSQGKRQSTLRCQSLITPGSDHPPVLGHTGSSMKTTAKAWRNHRSKLKKHFVKKGLTPFEKHPHIEPADWEAFVRVAESEEAEKESARFKALREQYRNEHSMGPAGYEGMESMWEEEDSKLLALGIPNPYEIFPEGRPRNWLRARSKLQISELEGVAHIRWKTEATKRLSEEICEKQAHADSSSCISWVRDKDVLTQILGPEQPGRVRGFSSYAGWKYGWPEHSGMCRKRRKQASSADLRAIKEELRVELQQDLLSLLASQGLQIVPVSRNTSPAPGQRSSCASASKVAARDINEGPLNNGDGDEEAPENDSPIRNEDPELMELMELDQSWSHDTISCLSDPHHVYPKQFLLHSVQVDVECAVVKVDKIGDYPNVELPIPPNDEISKIGEALLQRIQWSRRDIVVLPRHGSSQTMEKNSTKQRKSLSDAAKSGQEKQSAPKNSATKSAPISVGTVAAKCGQEKERMADATIYAPINAATKSGQEKEKMAYAAICVPITAATKSGSGKERMVETSKKAPGEGSNKQQAIKSSKEAAGKKQSKKKGAASAWTRANPRFNYGQPILIADELNSAGSATISLHNYYLKGCAEKKKDILVQFRRAHLLRSLDKECFLVGFNDLYDLFNVDALDVSLLRCFTLSMISETKARTVPVGFLDPELMSLSTITSDRSYVVNYVAKAMKKYVKKKLIMFAHNTIGHWVSVVVIPKWKKVLYFDSLRRQARDHKQLKEVLNEAFISYCSLKKVARESLQHVTKFQCHQQPSGNACGFYVVYHLMKAMELLSKDTDLEEFEVMTTPLSVDVLHGIRENIASFIVNQVISDKGEFHCSNPGLA</sequence>
<evidence type="ECO:0000259" key="6">
    <source>
        <dbReference type="Pfam" id="PF26133"/>
    </source>
</evidence>
<comment type="similarity">
    <text evidence="1">Belongs to the peptidase C48 family.</text>
</comment>
<feature type="compositionally biased region" description="Basic and acidic residues" evidence="4">
    <location>
        <begin position="529"/>
        <end position="542"/>
    </location>
</feature>
<reference evidence="8" key="1">
    <citation type="submission" date="2024-06" db="EMBL/GenBank/DDBJ databases">
        <authorList>
            <person name="Ryan C."/>
        </authorList>
    </citation>
    <scope>NUCLEOTIDE SEQUENCE [LARGE SCALE GENOMIC DNA]</scope>
</reference>
<dbReference type="InterPro" id="IPR038765">
    <property type="entry name" value="Papain-like_cys_pep_sf"/>
</dbReference>
<dbReference type="GO" id="GO:0008233">
    <property type="term" value="F:peptidase activity"/>
    <property type="evidence" value="ECO:0007669"/>
    <property type="project" value="UniProtKB-KW"/>
</dbReference>
<feature type="region of interest" description="Disordered" evidence="4">
    <location>
        <begin position="293"/>
        <end position="312"/>
    </location>
</feature>
<feature type="region of interest" description="Disordered" evidence="4">
    <location>
        <begin position="431"/>
        <end position="471"/>
    </location>
</feature>
<accession>A0ABC8XEC5</accession>
<evidence type="ECO:0000256" key="1">
    <source>
        <dbReference type="ARBA" id="ARBA00005234"/>
    </source>
</evidence>
<dbReference type="PANTHER" id="PTHR33018:SF30">
    <property type="entry name" value="OS02G0502850 PROTEIN"/>
    <property type="match status" value="1"/>
</dbReference>
<gene>
    <name evidence="7" type="ORF">URODEC1_LOCUS23074</name>
</gene>
<protein>
    <recommendedName>
        <fullName evidence="9">Ubiquitin-like protease family profile domain-containing protein</fullName>
    </recommendedName>
</protein>
<dbReference type="Pfam" id="PF02902">
    <property type="entry name" value="Peptidase_C48"/>
    <property type="match status" value="1"/>
</dbReference>
<dbReference type="EMBL" id="OZ075124">
    <property type="protein sequence ID" value="CAL4924945.1"/>
    <property type="molecule type" value="Genomic_DNA"/>
</dbReference>
<dbReference type="Proteomes" id="UP001497457">
    <property type="component" value="Chromosome 14rd"/>
</dbReference>
<reference evidence="7 8" key="2">
    <citation type="submission" date="2024-10" db="EMBL/GenBank/DDBJ databases">
        <authorList>
            <person name="Ryan C."/>
        </authorList>
    </citation>
    <scope>NUCLEOTIDE SEQUENCE [LARGE SCALE GENOMIC DNA]</scope>
</reference>
<keyword evidence="2" id="KW-0645">Protease</keyword>
<dbReference type="Gene3D" id="3.40.395.10">
    <property type="entry name" value="Adenoviral Proteinase, Chain A"/>
    <property type="match status" value="1"/>
</dbReference>
<keyword evidence="3" id="KW-0378">Hydrolase</keyword>
<feature type="domain" description="Ubiquitin-like protease family profile" evidence="5">
    <location>
        <begin position="674"/>
        <end position="811"/>
    </location>
</feature>
<evidence type="ECO:0000259" key="5">
    <source>
        <dbReference type="Pfam" id="PF02902"/>
    </source>
</evidence>
<evidence type="ECO:0000256" key="3">
    <source>
        <dbReference type="ARBA" id="ARBA00022801"/>
    </source>
</evidence>
<feature type="region of interest" description="Disordered" evidence="4">
    <location>
        <begin position="317"/>
        <end position="340"/>
    </location>
</feature>
<evidence type="ECO:0000256" key="2">
    <source>
        <dbReference type="ARBA" id="ARBA00022670"/>
    </source>
</evidence>
<evidence type="ECO:0008006" key="9">
    <source>
        <dbReference type="Google" id="ProtNLM"/>
    </source>
</evidence>
<evidence type="ECO:0000313" key="7">
    <source>
        <dbReference type="EMBL" id="CAL4924945.1"/>
    </source>
</evidence>